<feature type="transmembrane region" description="Helical" evidence="12">
    <location>
        <begin position="70"/>
        <end position="92"/>
    </location>
</feature>
<evidence type="ECO:0000256" key="2">
    <source>
        <dbReference type="ARBA" id="ARBA00006810"/>
    </source>
</evidence>
<dbReference type="AlphaFoldDB" id="A0A0N7AY88"/>
<evidence type="ECO:0000256" key="9">
    <source>
        <dbReference type="ARBA" id="ARBA00023136"/>
    </source>
</evidence>
<feature type="transmembrane region" description="Helical" evidence="12">
    <location>
        <begin position="99"/>
        <end position="118"/>
    </location>
</feature>
<evidence type="ECO:0000256" key="4">
    <source>
        <dbReference type="ARBA" id="ARBA00022547"/>
    </source>
</evidence>
<evidence type="ECO:0000313" key="13">
    <source>
        <dbReference type="EMBL" id="AJW76360.1"/>
    </source>
</evidence>
<comment type="subcellular location">
    <subcellularLocation>
        <location evidence="1">Membrane</location>
        <topology evidence="1">Multi-pass membrane protein</topology>
    </subcellularLocation>
    <subcellularLocation>
        <location evidence="11">Mitochondrion inner membrane</location>
        <topology evidence="11">Multi-pass membrane protein</topology>
    </subcellularLocation>
</comment>
<dbReference type="CTD" id="4508"/>
<dbReference type="PANTHER" id="PTHR11410:SF0">
    <property type="entry name" value="ATP SYNTHASE SUBUNIT A"/>
    <property type="match status" value="1"/>
</dbReference>
<reference evidence="13" key="1">
    <citation type="submission" date="2014-09" db="EMBL/GenBank/DDBJ databases">
        <title>300 million years of diversification: Elucidating the patterns of orthopteran evolution based on comprehensive taxon and gene sampling.</title>
        <authorList>
            <person name="Song H."/>
            <person name="Amedegnato C."/>
            <person name="Cigliano M.M."/>
            <person name="Desutter-Grandcolas L."/>
            <person name="Heads S.W."/>
            <person name="Huang Y."/>
            <person name="Otte D."/>
            <person name="Whiting M.F."/>
        </authorList>
    </citation>
    <scope>NUCLEOTIDE SEQUENCE</scope>
</reference>
<dbReference type="GO" id="GO:0046933">
    <property type="term" value="F:proton-transporting ATP synthase activity, rotational mechanism"/>
    <property type="evidence" value="ECO:0007669"/>
    <property type="project" value="TreeGrafter"/>
</dbReference>
<geneLocation type="mitochondrion" evidence="13"/>
<dbReference type="GeneID" id="26046835"/>
<feature type="transmembrane region" description="Helical" evidence="12">
    <location>
        <begin position="124"/>
        <end position="144"/>
    </location>
</feature>
<keyword evidence="4" id="KW-0138">CF(0)</keyword>
<dbReference type="PRINTS" id="PR00123">
    <property type="entry name" value="ATPASEA"/>
</dbReference>
<keyword evidence="9 12" id="KW-0472">Membrane</keyword>
<keyword evidence="8" id="KW-0406">Ion transport</keyword>
<protein>
    <recommendedName>
        <fullName evidence="11">ATP synthase subunit a</fullName>
    </recommendedName>
</protein>
<accession>A0A0N7AY88</accession>
<dbReference type="InterPro" id="IPR023011">
    <property type="entry name" value="ATP_synth_F0_asu_AS"/>
</dbReference>
<dbReference type="CDD" id="cd00310">
    <property type="entry name" value="ATP-synt_Fo_a_6"/>
    <property type="match status" value="1"/>
</dbReference>
<evidence type="ECO:0000256" key="7">
    <source>
        <dbReference type="ARBA" id="ARBA00022989"/>
    </source>
</evidence>
<dbReference type="RefSeq" id="YP_009171517.1">
    <property type="nucleotide sequence ID" value="NC_028061.1"/>
</dbReference>
<dbReference type="SUPFAM" id="SSF81336">
    <property type="entry name" value="F1F0 ATP synthase subunit A"/>
    <property type="match status" value="1"/>
</dbReference>
<dbReference type="InterPro" id="IPR045083">
    <property type="entry name" value="ATP_synth_F0_asu_bact/mt"/>
</dbReference>
<keyword evidence="5 12" id="KW-0812">Transmembrane</keyword>
<evidence type="ECO:0000256" key="3">
    <source>
        <dbReference type="ARBA" id="ARBA00022448"/>
    </source>
</evidence>
<gene>
    <name evidence="13" type="primary">atp6</name>
</gene>
<dbReference type="PROSITE" id="PS00449">
    <property type="entry name" value="ATPASE_A"/>
    <property type="match status" value="1"/>
</dbReference>
<dbReference type="PANTHER" id="PTHR11410">
    <property type="entry name" value="ATP SYNTHASE SUBUNIT A"/>
    <property type="match status" value="1"/>
</dbReference>
<proteinExistence type="inferred from homology"/>
<keyword evidence="10" id="KW-0066">ATP synthesis</keyword>
<evidence type="ECO:0000256" key="6">
    <source>
        <dbReference type="ARBA" id="ARBA00022781"/>
    </source>
</evidence>
<evidence type="ECO:0000256" key="12">
    <source>
        <dbReference type="SAM" id="Phobius"/>
    </source>
</evidence>
<dbReference type="NCBIfam" id="TIGR01131">
    <property type="entry name" value="ATP_synt_6_or_A"/>
    <property type="match status" value="1"/>
</dbReference>
<evidence type="ECO:0000256" key="1">
    <source>
        <dbReference type="ARBA" id="ARBA00004141"/>
    </source>
</evidence>
<dbReference type="InterPro" id="IPR035908">
    <property type="entry name" value="F0_ATP_A_sf"/>
</dbReference>
<evidence type="ECO:0000256" key="8">
    <source>
        <dbReference type="ARBA" id="ARBA00023065"/>
    </source>
</evidence>
<keyword evidence="7 12" id="KW-1133">Transmembrane helix</keyword>
<dbReference type="Pfam" id="PF00119">
    <property type="entry name" value="ATP-synt_A"/>
    <property type="match status" value="1"/>
</dbReference>
<dbReference type="GO" id="GO:0045259">
    <property type="term" value="C:proton-transporting ATP synthase complex"/>
    <property type="evidence" value="ECO:0007669"/>
    <property type="project" value="UniProtKB-KW"/>
</dbReference>
<comment type="similarity">
    <text evidence="2">Belongs to the ATPase A chain family.</text>
</comment>
<dbReference type="GO" id="GO:0005743">
    <property type="term" value="C:mitochondrial inner membrane"/>
    <property type="evidence" value="ECO:0007669"/>
    <property type="project" value="UniProtKB-SubCell"/>
</dbReference>
<dbReference type="InterPro" id="IPR000568">
    <property type="entry name" value="ATP_synth_F0_asu"/>
</dbReference>
<dbReference type="Gene3D" id="1.20.120.220">
    <property type="entry name" value="ATP synthase, F0 complex, subunit A"/>
    <property type="match status" value="1"/>
</dbReference>
<keyword evidence="13" id="KW-0496">Mitochondrion</keyword>
<sequence>MTNLFSSFDPSTNIMNLSINWTSAFIGIMLVPSMFWIMPSRLNFMWSNLNFNLHKEFKVLLGNNSNGMTLIFISLFGILLFNNFMGLFPYIFTSTSHMALTFSIALPLWMSFMLFGWVNNTKHMFAHLVPQGTPGPLMSFMVIIETISNIIRPGTLAIRLAANMIAGHLLLTLMGNTGPMLSYSILSILLMSQVLLFILESAVAMIQAYVFSVLSTLYSSEVYYVNNTLKSAIPSSSL</sequence>
<keyword evidence="3" id="KW-0813">Transport</keyword>
<evidence type="ECO:0000256" key="5">
    <source>
        <dbReference type="ARBA" id="ARBA00022692"/>
    </source>
</evidence>
<evidence type="ECO:0000256" key="11">
    <source>
        <dbReference type="RuleBase" id="RU004450"/>
    </source>
</evidence>
<evidence type="ECO:0000256" key="10">
    <source>
        <dbReference type="ARBA" id="ARBA00023310"/>
    </source>
</evidence>
<name>A0A0N7AY88_9ORTH</name>
<feature type="transmembrane region" description="Helical" evidence="12">
    <location>
        <begin position="21"/>
        <end position="38"/>
    </location>
</feature>
<dbReference type="EMBL" id="KM657335">
    <property type="protein sequence ID" value="AJW76360.1"/>
    <property type="molecule type" value="Genomic_DNA"/>
</dbReference>
<organism evidence="13">
    <name type="scientific">Pseudothericles compressifrons</name>
    <dbReference type="NCBI Taxonomy" id="1564105"/>
    <lineage>
        <taxon>Eukaryota</taxon>
        <taxon>Metazoa</taxon>
        <taxon>Ecdysozoa</taxon>
        <taxon>Arthropoda</taxon>
        <taxon>Hexapoda</taxon>
        <taxon>Insecta</taxon>
        <taxon>Pterygota</taxon>
        <taxon>Neoptera</taxon>
        <taxon>Polyneoptera</taxon>
        <taxon>Orthoptera</taxon>
        <taxon>Caelifera</taxon>
        <taxon>Acrididea</taxon>
        <taxon>Acridomorpha</taxon>
        <taxon>Eumastacoidea</taxon>
        <taxon>Thericleidae</taxon>
        <taxon>Thericleinae</taxon>
        <taxon>Pseudothericles</taxon>
    </lineage>
</organism>
<keyword evidence="6" id="KW-0375">Hydrogen ion transport</keyword>